<comment type="caution">
    <text evidence="2">The sequence shown here is derived from an EMBL/GenBank/DDBJ whole genome shotgun (WGS) entry which is preliminary data.</text>
</comment>
<dbReference type="RefSeq" id="WP_002356099.1">
    <property type="nucleotide sequence ID" value="NZ_GL454434.1"/>
</dbReference>
<evidence type="ECO:0000313" key="2">
    <source>
        <dbReference type="EMBL" id="EFM83219.1"/>
    </source>
</evidence>
<keyword evidence="1" id="KW-0175">Coiled coil</keyword>
<sequence length="101" mass="12269">MTTADELERCRRQLRELDEQEMLLASYQRKSQQLAEETYYNIQSAIRMIAENQQPLQQARQALGRLEYDFSEEVSHAKRKLYRQREELEIKYRKLNAQRES</sequence>
<protein>
    <submittedName>
        <fullName evidence="2">Uncharacterized protein</fullName>
    </submittedName>
</protein>
<name>A0A125W780_ENTFL</name>
<dbReference type="AlphaFoldDB" id="A0A125W780"/>
<dbReference type="EMBL" id="AEBR01000030">
    <property type="protein sequence ID" value="EFM83219.1"/>
    <property type="molecule type" value="Genomic_DNA"/>
</dbReference>
<proteinExistence type="predicted"/>
<dbReference type="HOGENOM" id="CLU_175415_0_0_9"/>
<dbReference type="Proteomes" id="UP000004846">
    <property type="component" value="Unassembled WGS sequence"/>
</dbReference>
<organism evidence="2 3">
    <name type="scientific">Enterococcus faecalis TX4248</name>
    <dbReference type="NCBI Taxonomy" id="749495"/>
    <lineage>
        <taxon>Bacteria</taxon>
        <taxon>Bacillati</taxon>
        <taxon>Bacillota</taxon>
        <taxon>Bacilli</taxon>
        <taxon>Lactobacillales</taxon>
        <taxon>Enterococcaceae</taxon>
        <taxon>Enterococcus</taxon>
    </lineage>
</organism>
<evidence type="ECO:0000256" key="1">
    <source>
        <dbReference type="SAM" id="Coils"/>
    </source>
</evidence>
<accession>A0A125W780</accession>
<evidence type="ECO:0000313" key="3">
    <source>
        <dbReference type="Proteomes" id="UP000004846"/>
    </source>
</evidence>
<feature type="coiled-coil region" evidence="1">
    <location>
        <begin position="10"/>
        <end position="37"/>
    </location>
</feature>
<gene>
    <name evidence="2" type="ORF">HMPREF9498_01127</name>
</gene>
<reference evidence="2 3" key="1">
    <citation type="submission" date="2010-07" db="EMBL/GenBank/DDBJ databases">
        <authorList>
            <person name="Sid Ahmed O."/>
        </authorList>
    </citation>
    <scope>NUCLEOTIDE SEQUENCE [LARGE SCALE GENOMIC DNA]</scope>
    <source>
        <strain evidence="2 3">TX4248</strain>
    </source>
</reference>